<dbReference type="InterPro" id="IPR025714">
    <property type="entry name" value="Methyltranfer_dom"/>
</dbReference>
<dbReference type="SUPFAM" id="SSF53335">
    <property type="entry name" value="S-adenosyl-L-methionine-dependent methyltransferases"/>
    <property type="match status" value="1"/>
</dbReference>
<dbReference type="EMBL" id="JAULSR010000001">
    <property type="protein sequence ID" value="KAK0635652.1"/>
    <property type="molecule type" value="Genomic_DNA"/>
</dbReference>
<name>A0AA39XLV4_9PEZI</name>
<dbReference type="GO" id="GO:0003676">
    <property type="term" value="F:nucleic acid binding"/>
    <property type="evidence" value="ECO:0007669"/>
    <property type="project" value="InterPro"/>
</dbReference>
<evidence type="ECO:0000259" key="5">
    <source>
        <dbReference type="Pfam" id="PF13847"/>
    </source>
</evidence>
<evidence type="ECO:0000256" key="2">
    <source>
        <dbReference type="ARBA" id="ARBA00022679"/>
    </source>
</evidence>
<protein>
    <submittedName>
        <fullName evidence="6">S-adenosyl-L-methionine-dependent methyltransferase</fullName>
    </submittedName>
</protein>
<dbReference type="PANTHER" id="PTHR18895:SF74">
    <property type="entry name" value="MTRF1L RELEASE FACTOR GLUTAMINE METHYLTRANSFERASE"/>
    <property type="match status" value="1"/>
</dbReference>
<keyword evidence="7" id="KW-1185">Reference proteome</keyword>
<feature type="domain" description="Methyltransferase" evidence="5">
    <location>
        <begin position="135"/>
        <end position="233"/>
    </location>
</feature>
<dbReference type="NCBIfam" id="TIGR00536">
    <property type="entry name" value="hemK_fam"/>
    <property type="match status" value="1"/>
</dbReference>
<dbReference type="InterPro" id="IPR002052">
    <property type="entry name" value="DNA_methylase_N6_adenine_CS"/>
</dbReference>
<dbReference type="GO" id="GO:0005739">
    <property type="term" value="C:mitochondrion"/>
    <property type="evidence" value="ECO:0007669"/>
    <property type="project" value="TreeGrafter"/>
</dbReference>
<organism evidence="6 7">
    <name type="scientific">Bombardia bombarda</name>
    <dbReference type="NCBI Taxonomy" id="252184"/>
    <lineage>
        <taxon>Eukaryota</taxon>
        <taxon>Fungi</taxon>
        <taxon>Dikarya</taxon>
        <taxon>Ascomycota</taxon>
        <taxon>Pezizomycotina</taxon>
        <taxon>Sordariomycetes</taxon>
        <taxon>Sordariomycetidae</taxon>
        <taxon>Sordariales</taxon>
        <taxon>Lasiosphaeriaceae</taxon>
        <taxon>Bombardia</taxon>
    </lineage>
</organism>
<dbReference type="InterPro" id="IPR029063">
    <property type="entry name" value="SAM-dependent_MTases_sf"/>
</dbReference>
<proteinExistence type="predicted"/>
<evidence type="ECO:0000256" key="1">
    <source>
        <dbReference type="ARBA" id="ARBA00022603"/>
    </source>
</evidence>
<sequence length="380" mass="42827">MPRLRPSLFWRAGQISPLAAKLLRACRDLPSSLNELRWIREHLSLSPLTTSVNAENPKALLRLQQLCERRAKGVPLQYVLGNQPFGNLEIKCRPGVLIPRPETEAYTVELARIILAERRSRTQPSSSGEGTQQTSMNVVDFCSGSGCIALQLYSSLQPTCPSLRVLGLDISPKAISLARENLRHNIHLNKLPHHNTQQSTHFRQADLFSEDHIEKTLTDQKWDVMISNPPYISHKFFAQQTSRSVRNYEPKLALVPGRHLQKHPDHLGMGARYNCAPEDVFYARLLEIAKTLKPRRILLEVGDEEQAVRVVTIVCQDAMLSRLYTDVEIWRDEPHPAFQRRRIGSSGVGGESEGGPGRGRQIRIRGSGEGRSVYLCQGDE</sequence>
<dbReference type="GO" id="GO:0032259">
    <property type="term" value="P:methylation"/>
    <property type="evidence" value="ECO:0007669"/>
    <property type="project" value="UniProtKB-KW"/>
</dbReference>
<reference evidence="6" key="1">
    <citation type="submission" date="2023-06" db="EMBL/GenBank/DDBJ databases">
        <title>Genome-scale phylogeny and comparative genomics of the fungal order Sordariales.</title>
        <authorList>
            <consortium name="Lawrence Berkeley National Laboratory"/>
            <person name="Hensen N."/>
            <person name="Bonometti L."/>
            <person name="Westerberg I."/>
            <person name="Brannstrom I.O."/>
            <person name="Guillou S."/>
            <person name="Cros-Aarteil S."/>
            <person name="Calhoun S."/>
            <person name="Haridas S."/>
            <person name="Kuo A."/>
            <person name="Mondo S."/>
            <person name="Pangilinan J."/>
            <person name="Riley R."/>
            <person name="LaButti K."/>
            <person name="Andreopoulos B."/>
            <person name="Lipzen A."/>
            <person name="Chen C."/>
            <person name="Yanf M."/>
            <person name="Daum C."/>
            <person name="Ng V."/>
            <person name="Clum A."/>
            <person name="Steindorff A."/>
            <person name="Ohm R."/>
            <person name="Martin F."/>
            <person name="Silar P."/>
            <person name="Natvig D."/>
            <person name="Lalanne C."/>
            <person name="Gautier V."/>
            <person name="Ament-velasquez S.L."/>
            <person name="Kruys A."/>
            <person name="Hutchinson M.I."/>
            <person name="Powell A.J."/>
            <person name="Barry K."/>
            <person name="Miller A.N."/>
            <person name="Grigoriev I.V."/>
            <person name="Debuchy R."/>
            <person name="Gladieux P."/>
            <person name="Thoren M.H."/>
            <person name="Johannesson H."/>
        </authorList>
    </citation>
    <scope>NUCLEOTIDE SEQUENCE</scope>
    <source>
        <strain evidence="6">SMH3391-2</strain>
    </source>
</reference>
<evidence type="ECO:0000313" key="6">
    <source>
        <dbReference type="EMBL" id="KAK0635652.1"/>
    </source>
</evidence>
<dbReference type="Gene3D" id="3.40.50.150">
    <property type="entry name" value="Vaccinia Virus protein VP39"/>
    <property type="match status" value="1"/>
</dbReference>
<dbReference type="CDD" id="cd02440">
    <property type="entry name" value="AdoMet_MTases"/>
    <property type="match status" value="1"/>
</dbReference>
<dbReference type="PANTHER" id="PTHR18895">
    <property type="entry name" value="HEMK METHYLTRANSFERASE"/>
    <property type="match status" value="1"/>
</dbReference>
<dbReference type="PROSITE" id="PS00092">
    <property type="entry name" value="N6_MTASE"/>
    <property type="match status" value="1"/>
</dbReference>
<dbReference type="Gene3D" id="1.10.8.10">
    <property type="entry name" value="DNA helicase RuvA subunit, C-terminal domain"/>
    <property type="match status" value="1"/>
</dbReference>
<dbReference type="InterPro" id="IPR050320">
    <property type="entry name" value="N5-glutamine_MTase"/>
</dbReference>
<dbReference type="Proteomes" id="UP001174934">
    <property type="component" value="Unassembled WGS sequence"/>
</dbReference>
<evidence type="ECO:0000256" key="3">
    <source>
        <dbReference type="ARBA" id="ARBA00022691"/>
    </source>
</evidence>
<feature type="compositionally biased region" description="Gly residues" evidence="4">
    <location>
        <begin position="346"/>
        <end position="358"/>
    </location>
</feature>
<dbReference type="Pfam" id="PF13847">
    <property type="entry name" value="Methyltransf_31"/>
    <property type="match status" value="1"/>
</dbReference>
<comment type="caution">
    <text evidence="6">The sequence shown here is derived from an EMBL/GenBank/DDBJ whole genome shotgun (WGS) entry which is preliminary data.</text>
</comment>
<keyword evidence="3" id="KW-0949">S-adenosyl-L-methionine</keyword>
<keyword evidence="2" id="KW-0808">Transferase</keyword>
<evidence type="ECO:0000256" key="4">
    <source>
        <dbReference type="SAM" id="MobiDB-lite"/>
    </source>
</evidence>
<gene>
    <name evidence="6" type="ORF">B0T17DRAFT_483845</name>
</gene>
<evidence type="ECO:0000313" key="7">
    <source>
        <dbReference type="Proteomes" id="UP001174934"/>
    </source>
</evidence>
<keyword evidence="1 6" id="KW-0489">Methyltransferase</keyword>
<dbReference type="GO" id="GO:0008276">
    <property type="term" value="F:protein methyltransferase activity"/>
    <property type="evidence" value="ECO:0007669"/>
    <property type="project" value="InterPro"/>
</dbReference>
<dbReference type="AlphaFoldDB" id="A0AA39XLV4"/>
<dbReference type="InterPro" id="IPR004556">
    <property type="entry name" value="HemK-like"/>
</dbReference>
<feature type="region of interest" description="Disordered" evidence="4">
    <location>
        <begin position="340"/>
        <end position="371"/>
    </location>
</feature>
<accession>A0AA39XLV4</accession>